<evidence type="ECO:0000313" key="2">
    <source>
        <dbReference type="EMBL" id="SMG40755.1"/>
    </source>
</evidence>
<keyword evidence="1" id="KW-0812">Transmembrane</keyword>
<keyword evidence="3" id="KW-1185">Reference proteome</keyword>
<protein>
    <submittedName>
        <fullName evidence="2">Uncharacterized protein</fullName>
    </submittedName>
</protein>
<organism evidence="2 3">
    <name type="scientific">Marivirga sericea</name>
    <dbReference type="NCBI Taxonomy" id="1028"/>
    <lineage>
        <taxon>Bacteria</taxon>
        <taxon>Pseudomonadati</taxon>
        <taxon>Bacteroidota</taxon>
        <taxon>Cytophagia</taxon>
        <taxon>Cytophagales</taxon>
        <taxon>Marivirgaceae</taxon>
        <taxon>Marivirga</taxon>
    </lineage>
</organism>
<sequence length="53" mass="5918">MSRKSRNLIKLVAIVIILVLVFMELGIIAIPALATYKFWLSVIAFAMVLLASR</sequence>
<name>A0A1X7KHA3_9BACT</name>
<reference evidence="3" key="1">
    <citation type="submission" date="2017-04" db="EMBL/GenBank/DDBJ databases">
        <authorList>
            <person name="Varghese N."/>
            <person name="Submissions S."/>
        </authorList>
    </citation>
    <scope>NUCLEOTIDE SEQUENCE [LARGE SCALE GENOMIC DNA]</scope>
    <source>
        <strain evidence="3">DSM 4125</strain>
    </source>
</reference>
<keyword evidence="1" id="KW-0472">Membrane</keyword>
<proteinExistence type="predicted"/>
<evidence type="ECO:0000256" key="1">
    <source>
        <dbReference type="SAM" id="Phobius"/>
    </source>
</evidence>
<evidence type="ECO:0000313" key="3">
    <source>
        <dbReference type="Proteomes" id="UP000193804"/>
    </source>
</evidence>
<feature type="transmembrane region" description="Helical" evidence="1">
    <location>
        <begin position="36"/>
        <end position="52"/>
    </location>
</feature>
<dbReference type="AlphaFoldDB" id="A0A1X7KHA3"/>
<dbReference type="EMBL" id="FXAW01000005">
    <property type="protein sequence ID" value="SMG40755.1"/>
    <property type="molecule type" value="Genomic_DNA"/>
</dbReference>
<dbReference type="Proteomes" id="UP000193804">
    <property type="component" value="Unassembled WGS sequence"/>
</dbReference>
<feature type="transmembrane region" description="Helical" evidence="1">
    <location>
        <begin position="12"/>
        <end position="30"/>
    </location>
</feature>
<accession>A0A1X7KHA3</accession>
<gene>
    <name evidence="2" type="ORF">SAMN05661096_02801</name>
</gene>
<keyword evidence="1" id="KW-1133">Transmembrane helix</keyword>